<dbReference type="Gene3D" id="2.40.160.10">
    <property type="entry name" value="Porin"/>
    <property type="match status" value="1"/>
</dbReference>
<feature type="signal peptide" evidence="1">
    <location>
        <begin position="1"/>
        <end position="20"/>
    </location>
</feature>
<evidence type="ECO:0000313" key="3">
    <source>
        <dbReference type="Proteomes" id="UP000184172"/>
    </source>
</evidence>
<evidence type="ECO:0000256" key="1">
    <source>
        <dbReference type="SAM" id="SignalP"/>
    </source>
</evidence>
<dbReference type="AlphaFoldDB" id="A0A1M6HAY3"/>
<protein>
    <submittedName>
        <fullName evidence="2">Phosphate-selective porin OprO and OprP</fullName>
    </submittedName>
</protein>
<dbReference type="EMBL" id="FQYV01000011">
    <property type="protein sequence ID" value="SHJ19264.1"/>
    <property type="molecule type" value="Genomic_DNA"/>
</dbReference>
<accession>A0A1M6HAY3</accession>
<name>A0A1M6HAY3_9FLAO</name>
<reference evidence="3" key="1">
    <citation type="submission" date="2016-11" db="EMBL/GenBank/DDBJ databases">
        <authorList>
            <person name="Varghese N."/>
            <person name="Submissions S."/>
        </authorList>
    </citation>
    <scope>NUCLEOTIDE SEQUENCE [LARGE SCALE GENOMIC DNA]</scope>
    <source>
        <strain evidence="3">DSM 26349</strain>
    </source>
</reference>
<dbReference type="Pfam" id="PF07396">
    <property type="entry name" value="Porin_O_P"/>
    <property type="match status" value="1"/>
</dbReference>
<dbReference type="Proteomes" id="UP000184172">
    <property type="component" value="Unassembled WGS sequence"/>
</dbReference>
<dbReference type="InterPro" id="IPR023614">
    <property type="entry name" value="Porin_dom_sf"/>
</dbReference>
<dbReference type="RefSeq" id="WP_073217820.1">
    <property type="nucleotide sequence ID" value="NZ_FNNS01000012.1"/>
</dbReference>
<proteinExistence type="predicted"/>
<evidence type="ECO:0000313" key="2">
    <source>
        <dbReference type="EMBL" id="SHJ19264.1"/>
    </source>
</evidence>
<sequence>MTRWKLLFFITVIFSTSVYSQEDAANPFNFKWDNGFKLESRDSIFSLKFGGSLIIDHGYFQQDTELTENFGPLVSKSGTEIRRARLFFSGDIYHNTYFKFQVDFAGDEVSLKDAFIGISDIPVIGNIQLGHFKEPFRLSVLTSGKYVTFMERGPNSYFTQSRNNGAMVLNDFLDKQLSFQMGAFRNANNNSNDALANDGYVLTGRVTGIPIRDNATKQLLHIGAAYSFRKPDSKEYKVSVKPNSNLAEKYLTTGTIEFVNDISLANFETAYIYGPFSIQAEYLTASVNAVDYQYNFSSYYGELSYFITGESRNYRSSYDGFGRIKPKNNFGGAQKGPGALELALRYSKTDLGDELFIVEAQSEFALGINWYLNPVTRLMLNYTRTDIENKGNLDGIQARFQIDF</sequence>
<gene>
    <name evidence="2" type="ORF">SAMN04487908_11133</name>
</gene>
<dbReference type="STRING" id="797419.SAMN05216556_11234"/>
<dbReference type="OrthoDB" id="5442696at2"/>
<feature type="chain" id="PRO_5009918052" evidence="1">
    <location>
        <begin position="21"/>
        <end position="404"/>
    </location>
</feature>
<keyword evidence="3" id="KW-1185">Reference proteome</keyword>
<dbReference type="InterPro" id="IPR010870">
    <property type="entry name" value="Porin_O/P"/>
</dbReference>
<dbReference type="SUPFAM" id="SSF56935">
    <property type="entry name" value="Porins"/>
    <property type="match status" value="1"/>
</dbReference>
<keyword evidence="1" id="KW-0732">Signal</keyword>
<organism evidence="2 3">
    <name type="scientific">Aequorivita viscosa</name>
    <dbReference type="NCBI Taxonomy" id="797419"/>
    <lineage>
        <taxon>Bacteria</taxon>
        <taxon>Pseudomonadati</taxon>
        <taxon>Bacteroidota</taxon>
        <taxon>Flavobacteriia</taxon>
        <taxon>Flavobacteriales</taxon>
        <taxon>Flavobacteriaceae</taxon>
        <taxon>Aequorivita</taxon>
    </lineage>
</organism>